<comment type="subcellular location">
    <subcellularLocation>
        <location evidence="9">Cell membrane</location>
        <topology evidence="9">Single-pass membrane protein</topology>
    </subcellularLocation>
    <subcellularLocation>
        <location evidence="1">Membrane</location>
    </subcellularLocation>
</comment>
<dbReference type="PROSITE" id="PS01067">
    <property type="entry name" value="SECE_SEC61G"/>
    <property type="match status" value="1"/>
</dbReference>
<keyword evidence="6 9" id="KW-1133">Transmembrane helix</keyword>
<feature type="transmembrane region" description="Helical" evidence="9">
    <location>
        <begin position="56"/>
        <end position="81"/>
    </location>
</feature>
<sequence>MASPGGWLDTARLDVVAGSRSQAQESKPGLFARMILFVRQIVAELKKVVWPTREQLWTYFTVVIVFVLALMVFVGILDVAFASLSRLVFG</sequence>
<dbReference type="GO" id="GO:0065002">
    <property type="term" value="P:intracellular protein transmembrane transport"/>
    <property type="evidence" value="ECO:0007669"/>
    <property type="project" value="UniProtKB-UniRule"/>
</dbReference>
<dbReference type="InterPro" id="IPR005807">
    <property type="entry name" value="SecE_bac"/>
</dbReference>
<evidence type="ECO:0000313" key="11">
    <source>
        <dbReference type="Proteomes" id="UP000627538"/>
    </source>
</evidence>
<dbReference type="Gene3D" id="1.20.5.1030">
    <property type="entry name" value="Preprotein translocase secy subunit"/>
    <property type="match status" value="1"/>
</dbReference>
<evidence type="ECO:0000256" key="1">
    <source>
        <dbReference type="ARBA" id="ARBA00004370"/>
    </source>
</evidence>
<comment type="function">
    <text evidence="9">Essential subunit of the Sec protein translocation channel SecYEG. Clamps together the 2 halves of SecY. May contact the channel plug during translocation.</text>
</comment>
<accession>A0A8I0GC58</accession>
<evidence type="ECO:0000256" key="9">
    <source>
        <dbReference type="HAMAP-Rule" id="MF_00422"/>
    </source>
</evidence>
<comment type="similarity">
    <text evidence="9">Belongs to the SecE/SEC61-gamma family.</text>
</comment>
<proteinExistence type="inferred from homology"/>
<dbReference type="GO" id="GO:0009306">
    <property type="term" value="P:protein secretion"/>
    <property type="evidence" value="ECO:0007669"/>
    <property type="project" value="UniProtKB-UniRule"/>
</dbReference>
<name>A0A8I0GC58_9ACTO</name>
<dbReference type="PANTHER" id="PTHR33910:SF1">
    <property type="entry name" value="PROTEIN TRANSLOCASE SUBUNIT SECE"/>
    <property type="match status" value="1"/>
</dbReference>
<dbReference type="PANTHER" id="PTHR33910">
    <property type="entry name" value="PROTEIN TRANSLOCASE SUBUNIT SECE"/>
    <property type="match status" value="1"/>
</dbReference>
<dbReference type="GO" id="GO:0043952">
    <property type="term" value="P:protein transport by the Sec complex"/>
    <property type="evidence" value="ECO:0007669"/>
    <property type="project" value="UniProtKB-UniRule"/>
</dbReference>
<evidence type="ECO:0000256" key="2">
    <source>
        <dbReference type="ARBA" id="ARBA00022448"/>
    </source>
</evidence>
<organism evidence="10 11">
    <name type="scientific">Nanchangia anserum</name>
    <dbReference type="NCBI Taxonomy" id="2692125"/>
    <lineage>
        <taxon>Bacteria</taxon>
        <taxon>Bacillati</taxon>
        <taxon>Actinomycetota</taxon>
        <taxon>Actinomycetes</taxon>
        <taxon>Actinomycetales</taxon>
        <taxon>Actinomycetaceae</taxon>
        <taxon>Nanchangia</taxon>
    </lineage>
</organism>
<comment type="caution">
    <text evidence="10">The sequence shown here is derived from an EMBL/GenBank/DDBJ whole genome shotgun (WGS) entry which is preliminary data.</text>
</comment>
<dbReference type="Proteomes" id="UP000627538">
    <property type="component" value="Unassembled WGS sequence"/>
</dbReference>
<evidence type="ECO:0000256" key="5">
    <source>
        <dbReference type="ARBA" id="ARBA00022927"/>
    </source>
</evidence>
<comment type="subunit">
    <text evidence="9">Component of the Sec protein translocase complex. Heterotrimer consisting of SecY, SecE and SecG subunits. The heterotrimers can form oligomers, although 1 heterotrimer is thought to be able to translocate proteins. Interacts with the ribosome. Interacts with SecDF, and other proteins may be involved. Interacts with SecA.</text>
</comment>
<dbReference type="GO" id="GO:0006605">
    <property type="term" value="P:protein targeting"/>
    <property type="evidence" value="ECO:0007669"/>
    <property type="project" value="UniProtKB-UniRule"/>
</dbReference>
<dbReference type="GO" id="GO:0008320">
    <property type="term" value="F:protein transmembrane transporter activity"/>
    <property type="evidence" value="ECO:0007669"/>
    <property type="project" value="UniProtKB-UniRule"/>
</dbReference>
<keyword evidence="8 9" id="KW-0472">Membrane</keyword>
<dbReference type="NCBIfam" id="TIGR00964">
    <property type="entry name" value="secE_bact"/>
    <property type="match status" value="1"/>
</dbReference>
<evidence type="ECO:0000256" key="4">
    <source>
        <dbReference type="ARBA" id="ARBA00022692"/>
    </source>
</evidence>
<dbReference type="AlphaFoldDB" id="A0A8I0GC58"/>
<evidence type="ECO:0000256" key="7">
    <source>
        <dbReference type="ARBA" id="ARBA00023010"/>
    </source>
</evidence>
<keyword evidence="5 9" id="KW-0653">Protein transport</keyword>
<dbReference type="Pfam" id="PF00584">
    <property type="entry name" value="SecE"/>
    <property type="match status" value="1"/>
</dbReference>
<dbReference type="GO" id="GO:0005886">
    <property type="term" value="C:plasma membrane"/>
    <property type="evidence" value="ECO:0007669"/>
    <property type="project" value="UniProtKB-SubCell"/>
</dbReference>
<keyword evidence="7 9" id="KW-0811">Translocation</keyword>
<gene>
    <name evidence="9 10" type="primary">secE</name>
    <name evidence="10" type="ORF">H8R10_03545</name>
</gene>
<keyword evidence="11" id="KW-1185">Reference proteome</keyword>
<dbReference type="EMBL" id="JACRUO010000001">
    <property type="protein sequence ID" value="MBD3689306.1"/>
    <property type="molecule type" value="Genomic_DNA"/>
</dbReference>
<evidence type="ECO:0000256" key="6">
    <source>
        <dbReference type="ARBA" id="ARBA00022989"/>
    </source>
</evidence>
<dbReference type="HAMAP" id="MF_00422">
    <property type="entry name" value="SecE"/>
    <property type="match status" value="1"/>
</dbReference>
<protein>
    <recommendedName>
        <fullName evidence="9">Protein translocase subunit SecE</fullName>
    </recommendedName>
</protein>
<keyword evidence="4 9" id="KW-0812">Transmembrane</keyword>
<dbReference type="InterPro" id="IPR001901">
    <property type="entry name" value="Translocase_SecE/Sec61-g"/>
</dbReference>
<evidence type="ECO:0000256" key="8">
    <source>
        <dbReference type="ARBA" id="ARBA00023136"/>
    </source>
</evidence>
<keyword evidence="3 9" id="KW-1003">Cell membrane</keyword>
<dbReference type="InterPro" id="IPR038379">
    <property type="entry name" value="SecE_sf"/>
</dbReference>
<keyword evidence="2 9" id="KW-0813">Transport</keyword>
<reference evidence="10 11" key="1">
    <citation type="submission" date="2020-08" db="EMBL/GenBank/DDBJ databases">
        <title>Winkia gen. nov., sp. nov., isolated from faeces of the Anser albifrons in China.</title>
        <authorList>
            <person name="Liu Q."/>
        </authorList>
    </citation>
    <scope>NUCLEOTIDE SEQUENCE [LARGE SCALE GENOMIC DNA]</scope>
    <source>
        <strain evidence="10 11">C62</strain>
    </source>
</reference>
<evidence type="ECO:0000256" key="3">
    <source>
        <dbReference type="ARBA" id="ARBA00022475"/>
    </source>
</evidence>
<evidence type="ECO:0000313" key="10">
    <source>
        <dbReference type="EMBL" id="MBD3689306.1"/>
    </source>
</evidence>